<evidence type="ECO:0000256" key="2">
    <source>
        <dbReference type="ARBA" id="ARBA00019841"/>
    </source>
</evidence>
<dbReference type="NCBIfam" id="TIGR00644">
    <property type="entry name" value="recJ"/>
    <property type="match status" value="1"/>
</dbReference>
<evidence type="ECO:0000256" key="6">
    <source>
        <dbReference type="SAM" id="Coils"/>
    </source>
</evidence>
<dbReference type="GO" id="GO:0008409">
    <property type="term" value="F:5'-3' exonuclease activity"/>
    <property type="evidence" value="ECO:0007669"/>
    <property type="project" value="InterPro"/>
</dbReference>
<dbReference type="InterPro" id="IPR003156">
    <property type="entry name" value="DHHA1_dom"/>
</dbReference>
<gene>
    <name evidence="10" type="ORF">Acaty_c0340</name>
</gene>
<sequence>MSRWQQRPLLAPEILAEAKRVALDPVLARLYAARAVRETRQLRLDVEQLSPGEGDQGLLGLGAAAELLADAVRQQRVVCIVGDYDCDGATATALLHEALSLCGARALRYVVPDRFRWGYGLTPELVAQLPADTEIVVTVDNGITSVDGVAAAKARNLQVIITDHHLPGAVLPAADAIVNPRQPGCPFPWKSSSGVAVAFYLAAAVRRRLLDRGYLGAGAPHFGQLWDLVALGTVADVVALEHNNRILVQQGLKRLRSGRARPGLAALLECAGVEPAAVTAATLGFTLAPRINAAGRLEDMGLGIRLLLSQDRAEAAELARTLDELNRQRRAIETQMSEAAQQIVDDLPDCGHNLGLCVFQPEWHAGVIGIVAGRLRERYHRPAIAFAPVGDGFLQGSGRSIAGLHLRDSLADCVARAPHLLERFGGHAAAAGLRLRRAHLDEFVALWNTVLAERLTTEDLEESVFHDGPLESSSLDLELARRLEAAGPWGNGFPEPLFWGRFRICERKALPGGHWRLHLDDGAGRRFEAIRFRSPELPPGPWVEALYVPEVNRYAGTERLQLRLHALRNGEENGRTQ</sequence>
<dbReference type="Gene3D" id="3.10.310.30">
    <property type="match status" value="1"/>
</dbReference>
<dbReference type="Proteomes" id="UP000005522">
    <property type="component" value="Chromosome"/>
</dbReference>
<accession>A0A059ZRD5</accession>
<evidence type="ECO:0000256" key="5">
    <source>
        <dbReference type="ARBA" id="ARBA00022839"/>
    </source>
</evidence>
<dbReference type="InterPro" id="IPR001667">
    <property type="entry name" value="DDH_dom"/>
</dbReference>
<feature type="domain" description="DHHA1" evidence="8">
    <location>
        <begin position="360"/>
        <end position="452"/>
    </location>
</feature>
<dbReference type="InterPro" id="IPR041122">
    <property type="entry name" value="RecJ_OB"/>
</dbReference>
<evidence type="ECO:0000256" key="1">
    <source>
        <dbReference type="ARBA" id="ARBA00005915"/>
    </source>
</evidence>
<reference evidence="10 11" key="1">
    <citation type="journal article" date="2009" name="J. Bacteriol.">
        <title>Draft genome sequence of the extremely acidophilic bacterium Acidithiobacillus caldus ATCC 51756 reveals metabolic versatility in the genus Acidithiobacillus.</title>
        <authorList>
            <person name="Valdes J."/>
            <person name="Quatrini R."/>
            <person name="Hallberg K."/>
            <person name="Dopson M."/>
            <person name="Valenzuela P.D."/>
            <person name="Holmes D.S."/>
        </authorList>
    </citation>
    <scope>NUCLEOTIDE SEQUENCE [LARGE SCALE GENOMIC DNA]</scope>
    <source>
        <strain evidence="11">ATCC 51756 / DSM 8584 / KU</strain>
    </source>
</reference>
<protein>
    <recommendedName>
        <fullName evidence="2">Single-stranded-DNA-specific exonuclease RecJ</fullName>
    </recommendedName>
</protein>
<dbReference type="GO" id="GO:0003676">
    <property type="term" value="F:nucleic acid binding"/>
    <property type="evidence" value="ECO:0007669"/>
    <property type="project" value="InterPro"/>
</dbReference>
<keyword evidence="4 10" id="KW-0378">Hydrolase</keyword>
<dbReference type="AlphaFoldDB" id="A0A059ZRD5"/>
<dbReference type="SUPFAM" id="SSF64182">
    <property type="entry name" value="DHH phosphoesterases"/>
    <property type="match status" value="1"/>
</dbReference>
<dbReference type="KEGG" id="acz:Acaty_c0340"/>
<evidence type="ECO:0000313" key="11">
    <source>
        <dbReference type="Proteomes" id="UP000005522"/>
    </source>
</evidence>
<evidence type="ECO:0000256" key="3">
    <source>
        <dbReference type="ARBA" id="ARBA00022722"/>
    </source>
</evidence>
<dbReference type="EMBL" id="CP005986">
    <property type="protein sequence ID" value="AIA54230.1"/>
    <property type="molecule type" value="Genomic_DNA"/>
</dbReference>
<dbReference type="InterPro" id="IPR051673">
    <property type="entry name" value="SSDNA_exonuclease_RecJ"/>
</dbReference>
<dbReference type="GO" id="GO:0006310">
    <property type="term" value="P:DNA recombination"/>
    <property type="evidence" value="ECO:0007669"/>
    <property type="project" value="InterPro"/>
</dbReference>
<keyword evidence="6" id="KW-0175">Coiled coil</keyword>
<evidence type="ECO:0000256" key="4">
    <source>
        <dbReference type="ARBA" id="ARBA00022801"/>
    </source>
</evidence>
<dbReference type="InterPro" id="IPR038763">
    <property type="entry name" value="DHH_sf"/>
</dbReference>
<evidence type="ECO:0000259" key="7">
    <source>
        <dbReference type="Pfam" id="PF01368"/>
    </source>
</evidence>
<evidence type="ECO:0000259" key="9">
    <source>
        <dbReference type="Pfam" id="PF17768"/>
    </source>
</evidence>
<comment type="similarity">
    <text evidence="1">Belongs to the RecJ family.</text>
</comment>
<dbReference type="eggNOG" id="COG0608">
    <property type="taxonomic scope" value="Bacteria"/>
</dbReference>
<dbReference type="InterPro" id="IPR004610">
    <property type="entry name" value="RecJ"/>
</dbReference>
<dbReference type="Pfam" id="PF17768">
    <property type="entry name" value="RecJ_OB"/>
    <property type="match status" value="1"/>
</dbReference>
<dbReference type="Pfam" id="PF01368">
    <property type="entry name" value="DHH"/>
    <property type="match status" value="1"/>
</dbReference>
<proteinExistence type="inferred from homology"/>
<feature type="domain" description="RecJ OB" evidence="9">
    <location>
        <begin position="467"/>
        <end position="564"/>
    </location>
</feature>
<evidence type="ECO:0000313" key="10">
    <source>
        <dbReference type="EMBL" id="AIA54230.1"/>
    </source>
</evidence>
<dbReference type="RefSeq" id="WP_004870367.1">
    <property type="nucleotide sequence ID" value="NZ_CP005986.1"/>
</dbReference>
<feature type="coiled-coil region" evidence="6">
    <location>
        <begin position="308"/>
        <end position="342"/>
    </location>
</feature>
<name>A0A059ZRD5_ACICK</name>
<feature type="domain" description="DDH" evidence="7">
    <location>
        <begin position="78"/>
        <end position="232"/>
    </location>
</feature>
<dbReference type="GO" id="GO:0006281">
    <property type="term" value="P:DNA repair"/>
    <property type="evidence" value="ECO:0007669"/>
    <property type="project" value="InterPro"/>
</dbReference>
<keyword evidence="5 10" id="KW-0269">Exonuclease</keyword>
<keyword evidence="3" id="KW-0540">Nuclease</keyword>
<evidence type="ECO:0000259" key="8">
    <source>
        <dbReference type="Pfam" id="PF02272"/>
    </source>
</evidence>
<dbReference type="HOGENOM" id="CLU_009736_5_1_6"/>
<dbReference type="PANTHER" id="PTHR30255">
    <property type="entry name" value="SINGLE-STRANDED-DNA-SPECIFIC EXONUCLEASE RECJ"/>
    <property type="match status" value="1"/>
</dbReference>
<dbReference type="PANTHER" id="PTHR30255:SF2">
    <property type="entry name" value="SINGLE-STRANDED-DNA-SPECIFIC EXONUCLEASE RECJ"/>
    <property type="match status" value="1"/>
</dbReference>
<dbReference type="Pfam" id="PF02272">
    <property type="entry name" value="DHHA1"/>
    <property type="match status" value="1"/>
</dbReference>
<dbReference type="Gene3D" id="3.90.1640.30">
    <property type="match status" value="1"/>
</dbReference>
<organism evidence="10 11">
    <name type="scientific">Acidithiobacillus caldus (strain ATCC 51756 / DSM 8584 / KU)</name>
    <dbReference type="NCBI Taxonomy" id="637389"/>
    <lineage>
        <taxon>Bacteria</taxon>
        <taxon>Pseudomonadati</taxon>
        <taxon>Pseudomonadota</taxon>
        <taxon>Acidithiobacillia</taxon>
        <taxon>Acidithiobacillales</taxon>
        <taxon>Acidithiobacillaceae</taxon>
        <taxon>Acidithiobacillus</taxon>
    </lineage>
</organism>